<feature type="region of interest" description="Disordered" evidence="1">
    <location>
        <begin position="396"/>
        <end position="421"/>
    </location>
</feature>
<evidence type="ECO:0000313" key="3">
    <source>
        <dbReference type="EMBL" id="GII54612.1"/>
    </source>
</evidence>
<accession>A0A8J3V307</accession>
<dbReference type="InterPro" id="IPR035897">
    <property type="entry name" value="Toll_tir_struct_dom_sf"/>
</dbReference>
<dbReference type="InterPro" id="IPR047603">
    <property type="entry name" value="FxsC_N"/>
</dbReference>
<dbReference type="GO" id="GO:0007165">
    <property type="term" value="P:signal transduction"/>
    <property type="evidence" value="ECO:0007669"/>
    <property type="project" value="InterPro"/>
</dbReference>
<proteinExistence type="predicted"/>
<dbReference type="EMBL" id="BOOR01000018">
    <property type="protein sequence ID" value="GII54612.1"/>
    <property type="molecule type" value="Genomic_DNA"/>
</dbReference>
<dbReference type="NCBIfam" id="NF040588">
    <property type="entry name" value="FxsC_Nterm"/>
    <property type="match status" value="1"/>
</dbReference>
<dbReference type="InterPro" id="IPR026367">
    <property type="entry name" value="FxsC_C"/>
</dbReference>
<dbReference type="PROSITE" id="PS50104">
    <property type="entry name" value="TIR"/>
    <property type="match status" value="1"/>
</dbReference>
<dbReference type="SUPFAM" id="SSF52200">
    <property type="entry name" value="Toll/Interleukin receptor TIR domain"/>
    <property type="match status" value="1"/>
</dbReference>
<evidence type="ECO:0000313" key="4">
    <source>
        <dbReference type="Proteomes" id="UP000605992"/>
    </source>
</evidence>
<sequence>MPSASGSEEHLPYFFLSYAHTPRHKPEDKNPDMWVEKLYHELCREVLQHTSLPSGARPGFMDIEIPPGAEWDRRLAEELATCRVFVPLYSRRYFRSEQCGKEWAAFDLRRRNNVEGRQGLPEVIVPAFWIPVPDYELPDMVKSIQFTHPDLGTHYVERGFYGMMKIKRFRDHYKSAVDALAHRIIEVAEGVRLPASEPCDYAAIKSAFNRDEQRKFQITIVAHTAESRPVYRHDRYYGGSPLDWNPYLPSSDRSIAETASEIVRELGFEPDVGTFADHRDELINVASPSCPGLVLVDPWVATDQHHRQLLRELDQANKPWVGLVIPWNETDVQLADAATDLRDELRTTLPRKIAQGRLASRKAVHGIHTLGEFETSLRPVVQELGSAYLRHVQTFPPEMSGTEHPSKPSIQDDQQGQRGMT</sequence>
<dbReference type="InterPro" id="IPR000157">
    <property type="entry name" value="TIR_dom"/>
</dbReference>
<comment type="caution">
    <text evidence="3">The sequence shown here is derived from an EMBL/GenBank/DDBJ whole genome shotgun (WGS) entry which is preliminary data.</text>
</comment>
<dbReference type="NCBIfam" id="TIGR04276">
    <property type="entry name" value="FxsC_Cterm"/>
    <property type="match status" value="1"/>
</dbReference>
<keyword evidence="4" id="KW-1185">Reference proteome</keyword>
<dbReference type="AlphaFoldDB" id="A0A8J3V307"/>
<dbReference type="Proteomes" id="UP000605992">
    <property type="component" value="Unassembled WGS sequence"/>
</dbReference>
<dbReference type="Pfam" id="PF13676">
    <property type="entry name" value="TIR_2"/>
    <property type="match status" value="1"/>
</dbReference>
<reference evidence="3" key="1">
    <citation type="submission" date="2021-01" db="EMBL/GenBank/DDBJ databases">
        <title>Whole genome shotgun sequence of Planotetraspora thailandica NBRC 104271.</title>
        <authorList>
            <person name="Komaki H."/>
            <person name="Tamura T."/>
        </authorList>
    </citation>
    <scope>NUCLEOTIDE SEQUENCE</scope>
    <source>
        <strain evidence="3">NBRC 104271</strain>
    </source>
</reference>
<feature type="compositionally biased region" description="Polar residues" evidence="1">
    <location>
        <begin position="408"/>
        <end position="421"/>
    </location>
</feature>
<feature type="domain" description="TIR" evidence="2">
    <location>
        <begin position="10"/>
        <end position="177"/>
    </location>
</feature>
<evidence type="ECO:0000259" key="2">
    <source>
        <dbReference type="PROSITE" id="PS50104"/>
    </source>
</evidence>
<dbReference type="RefSeq" id="WP_203944818.1">
    <property type="nucleotide sequence ID" value="NZ_JBHLUG010000039.1"/>
</dbReference>
<protein>
    <recommendedName>
        <fullName evidence="2">TIR domain-containing protein</fullName>
    </recommendedName>
</protein>
<dbReference type="Gene3D" id="3.40.50.10140">
    <property type="entry name" value="Toll/interleukin-1 receptor homology (TIR) domain"/>
    <property type="match status" value="1"/>
</dbReference>
<organism evidence="3 4">
    <name type="scientific">Planotetraspora thailandica</name>
    <dbReference type="NCBI Taxonomy" id="487172"/>
    <lineage>
        <taxon>Bacteria</taxon>
        <taxon>Bacillati</taxon>
        <taxon>Actinomycetota</taxon>
        <taxon>Actinomycetes</taxon>
        <taxon>Streptosporangiales</taxon>
        <taxon>Streptosporangiaceae</taxon>
        <taxon>Planotetraspora</taxon>
    </lineage>
</organism>
<evidence type="ECO:0000256" key="1">
    <source>
        <dbReference type="SAM" id="MobiDB-lite"/>
    </source>
</evidence>
<name>A0A8J3V307_9ACTN</name>
<gene>
    <name evidence="3" type="ORF">Pth03_30010</name>
</gene>